<comment type="caution">
    <text evidence="1">The sequence shown here is derived from an EMBL/GenBank/DDBJ whole genome shotgun (WGS) entry which is preliminary data.</text>
</comment>
<dbReference type="OrthoDB" id="8565869at2"/>
<gene>
    <name evidence="1" type="ORF">EDC63_10971</name>
</gene>
<evidence type="ECO:0000313" key="1">
    <source>
        <dbReference type="EMBL" id="TCV85400.1"/>
    </source>
</evidence>
<protein>
    <submittedName>
        <fullName evidence="1">Uncharacterized protein</fullName>
    </submittedName>
</protein>
<dbReference type="Proteomes" id="UP000295367">
    <property type="component" value="Unassembled WGS sequence"/>
</dbReference>
<dbReference type="EMBL" id="SMCO01000009">
    <property type="protein sequence ID" value="TCV85400.1"/>
    <property type="molecule type" value="Genomic_DNA"/>
</dbReference>
<sequence>MKSNEDFITNASNFLLWLEKEKGLRLCSAYKPQYEWYVPANFRIENLVNQFIDSQFPEQADVLLPIKSVQLAA</sequence>
<keyword evidence="2" id="KW-1185">Reference proteome</keyword>
<name>A0A4R3Y168_9PROT</name>
<accession>A0A4R3Y168</accession>
<organism evidence="1 2">
    <name type="scientific">Sulfurirhabdus autotrophica</name>
    <dbReference type="NCBI Taxonomy" id="1706046"/>
    <lineage>
        <taxon>Bacteria</taxon>
        <taxon>Pseudomonadati</taxon>
        <taxon>Pseudomonadota</taxon>
        <taxon>Betaproteobacteria</taxon>
        <taxon>Nitrosomonadales</taxon>
        <taxon>Sulfuricellaceae</taxon>
        <taxon>Sulfurirhabdus</taxon>
    </lineage>
</organism>
<proteinExistence type="predicted"/>
<dbReference type="RefSeq" id="WP_124946737.1">
    <property type="nucleotide sequence ID" value="NZ_BHVT01000039.1"/>
</dbReference>
<dbReference type="AlphaFoldDB" id="A0A4R3Y168"/>
<reference evidence="1 2" key="1">
    <citation type="submission" date="2019-03" db="EMBL/GenBank/DDBJ databases">
        <title>Genomic Encyclopedia of Type Strains, Phase IV (KMG-IV): sequencing the most valuable type-strain genomes for metagenomic binning, comparative biology and taxonomic classification.</title>
        <authorList>
            <person name="Goeker M."/>
        </authorList>
    </citation>
    <scope>NUCLEOTIDE SEQUENCE [LARGE SCALE GENOMIC DNA]</scope>
    <source>
        <strain evidence="1 2">DSM 100309</strain>
    </source>
</reference>
<evidence type="ECO:0000313" key="2">
    <source>
        <dbReference type="Proteomes" id="UP000295367"/>
    </source>
</evidence>